<name>A0A2P2QAL3_RHIMU</name>
<reference evidence="2" key="1">
    <citation type="submission" date="2018-02" db="EMBL/GenBank/DDBJ databases">
        <title>Rhizophora mucronata_Transcriptome.</title>
        <authorList>
            <person name="Meera S.P."/>
            <person name="Sreeshan A."/>
            <person name="Augustine A."/>
        </authorList>
    </citation>
    <scope>NUCLEOTIDE SEQUENCE</scope>
    <source>
        <tissue evidence="2">Leaf</tissue>
    </source>
</reference>
<evidence type="ECO:0000256" key="1">
    <source>
        <dbReference type="SAM" id="MobiDB-lite"/>
    </source>
</evidence>
<dbReference type="EMBL" id="GGEC01083552">
    <property type="protein sequence ID" value="MBX64036.1"/>
    <property type="molecule type" value="Transcribed_RNA"/>
</dbReference>
<accession>A0A2P2QAL3</accession>
<evidence type="ECO:0000313" key="2">
    <source>
        <dbReference type="EMBL" id="MBX64036.1"/>
    </source>
</evidence>
<dbReference type="AlphaFoldDB" id="A0A2P2QAL3"/>
<proteinExistence type="predicted"/>
<feature type="region of interest" description="Disordered" evidence="1">
    <location>
        <begin position="1"/>
        <end position="24"/>
    </location>
</feature>
<protein>
    <submittedName>
        <fullName evidence="2">Uncharacterized protein</fullName>
    </submittedName>
</protein>
<sequence>MQRPISTCVSNKCTGSTPQPSINHQMYLIPKPRKPKSNEHYTEVESKINLTKKTIEINS</sequence>
<organism evidence="2">
    <name type="scientific">Rhizophora mucronata</name>
    <name type="common">Asiatic mangrove</name>
    <dbReference type="NCBI Taxonomy" id="61149"/>
    <lineage>
        <taxon>Eukaryota</taxon>
        <taxon>Viridiplantae</taxon>
        <taxon>Streptophyta</taxon>
        <taxon>Embryophyta</taxon>
        <taxon>Tracheophyta</taxon>
        <taxon>Spermatophyta</taxon>
        <taxon>Magnoliopsida</taxon>
        <taxon>eudicotyledons</taxon>
        <taxon>Gunneridae</taxon>
        <taxon>Pentapetalae</taxon>
        <taxon>rosids</taxon>
        <taxon>fabids</taxon>
        <taxon>Malpighiales</taxon>
        <taxon>Rhizophoraceae</taxon>
        <taxon>Rhizophora</taxon>
    </lineage>
</organism>